<evidence type="ECO:0000256" key="7">
    <source>
        <dbReference type="ARBA" id="ARBA00023316"/>
    </source>
</evidence>
<organism evidence="11 12">
    <name type="scientific">Senna tora</name>
    <dbReference type="NCBI Taxonomy" id="362788"/>
    <lineage>
        <taxon>Eukaryota</taxon>
        <taxon>Viridiplantae</taxon>
        <taxon>Streptophyta</taxon>
        <taxon>Embryophyta</taxon>
        <taxon>Tracheophyta</taxon>
        <taxon>Spermatophyta</taxon>
        <taxon>Magnoliopsida</taxon>
        <taxon>eudicotyledons</taxon>
        <taxon>Gunneridae</taxon>
        <taxon>Pentapetalae</taxon>
        <taxon>rosids</taxon>
        <taxon>fabids</taxon>
        <taxon>Fabales</taxon>
        <taxon>Fabaceae</taxon>
        <taxon>Caesalpinioideae</taxon>
        <taxon>Cassia clade</taxon>
        <taxon>Senna</taxon>
    </lineage>
</organism>
<evidence type="ECO:0000256" key="9">
    <source>
        <dbReference type="RuleBase" id="RU361169"/>
    </source>
</evidence>
<dbReference type="GO" id="GO:0004650">
    <property type="term" value="F:polygalacturonase activity"/>
    <property type="evidence" value="ECO:0007669"/>
    <property type="project" value="InterPro"/>
</dbReference>
<gene>
    <name evidence="11" type="ORF">G2W53_004808</name>
</gene>
<evidence type="ECO:0000256" key="2">
    <source>
        <dbReference type="ARBA" id="ARBA00008834"/>
    </source>
</evidence>
<sequence>MSGTIRFLHILIFFCSFFIVTIGIAGKRAATTTTYNVLSFGARADGETDSTHAFLRAWAEACGSPEPAGIYVPPGEFRLGSARFRGRCRSKAVSVTIDGTLVAPSDYWSVAWKNWLLFEHVDGVNIRGGVLDGRGAALWRCKNSGGSCPAGATTLRFTNSKNINISHLTSHNSQMFHIVFNGCHNIEVNGVNVTAAGNSPNTDGIHVQLSSHVAILNSNIRTGDDCISIGPGISDLRIENVTCGPGHGISIGSLGKEMKEAGVQNVTVKRVEFNGTQNGVRIKSWGRPSNGFVKNIVFQNIAMLDVYNPIIIDQNYCPNHKGCPGQASGVKIRDVTYKDIHGTSASQVAIKFDCSSKHSCKRIRLEDVKLTYKKQAARALCNHAGGTASPSVQPESCL</sequence>
<dbReference type="EMBL" id="JAAIUW010000002">
    <property type="protein sequence ID" value="KAF7842510.1"/>
    <property type="molecule type" value="Genomic_DNA"/>
</dbReference>
<evidence type="ECO:0000256" key="8">
    <source>
        <dbReference type="PROSITE-ProRule" id="PRU10052"/>
    </source>
</evidence>
<dbReference type="FunFam" id="2.160.20.10:FF:000004">
    <property type="entry name" value="Pectin lyase-like superfamily protein"/>
    <property type="match status" value="1"/>
</dbReference>
<evidence type="ECO:0000256" key="4">
    <source>
        <dbReference type="ARBA" id="ARBA00022525"/>
    </source>
</evidence>
<keyword evidence="12" id="KW-1185">Reference proteome</keyword>
<comment type="caution">
    <text evidence="11">The sequence shown here is derived from an EMBL/GenBank/DDBJ whole genome shotgun (WGS) entry which is preliminary data.</text>
</comment>
<evidence type="ECO:0000313" key="11">
    <source>
        <dbReference type="EMBL" id="KAF7842510.1"/>
    </source>
</evidence>
<keyword evidence="10" id="KW-0812">Transmembrane</keyword>
<comment type="subcellular location">
    <subcellularLocation>
        <location evidence="1">Secreted</location>
        <location evidence="1">Cell wall</location>
    </subcellularLocation>
</comment>
<dbReference type="PANTHER" id="PTHR31375">
    <property type="match status" value="1"/>
</dbReference>
<dbReference type="InterPro" id="IPR012334">
    <property type="entry name" value="Pectin_lyas_fold"/>
</dbReference>
<name>A0A834XDP1_9FABA</name>
<keyword evidence="5 9" id="KW-0378">Hydrolase</keyword>
<evidence type="ECO:0000256" key="10">
    <source>
        <dbReference type="SAM" id="Phobius"/>
    </source>
</evidence>
<evidence type="ECO:0000256" key="6">
    <source>
        <dbReference type="ARBA" id="ARBA00023295"/>
    </source>
</evidence>
<feature type="active site" evidence="8">
    <location>
        <position position="247"/>
    </location>
</feature>
<proteinExistence type="inferred from homology"/>
<dbReference type="PROSITE" id="PS00502">
    <property type="entry name" value="POLYGALACTURONASE"/>
    <property type="match status" value="1"/>
</dbReference>
<evidence type="ECO:0000256" key="1">
    <source>
        <dbReference type="ARBA" id="ARBA00004191"/>
    </source>
</evidence>
<protein>
    <submittedName>
        <fullName evidence="11">Polygalacturonase-like</fullName>
    </submittedName>
</protein>
<dbReference type="GO" id="GO:0071555">
    <property type="term" value="P:cell wall organization"/>
    <property type="evidence" value="ECO:0007669"/>
    <property type="project" value="UniProtKB-KW"/>
</dbReference>
<keyword evidence="6 9" id="KW-0326">Glycosidase</keyword>
<dbReference type="OrthoDB" id="187139at2759"/>
<dbReference type="Proteomes" id="UP000634136">
    <property type="component" value="Unassembled WGS sequence"/>
</dbReference>
<dbReference type="InterPro" id="IPR000743">
    <property type="entry name" value="Glyco_hydro_28"/>
</dbReference>
<dbReference type="SUPFAM" id="SSF51126">
    <property type="entry name" value="Pectin lyase-like"/>
    <property type="match status" value="1"/>
</dbReference>
<feature type="transmembrane region" description="Helical" evidence="10">
    <location>
        <begin position="7"/>
        <end position="26"/>
    </location>
</feature>
<dbReference type="Gene3D" id="2.160.20.10">
    <property type="entry name" value="Single-stranded right-handed beta-helix, Pectin lyase-like"/>
    <property type="match status" value="1"/>
</dbReference>
<keyword evidence="7" id="KW-0961">Cell wall biogenesis/degradation</keyword>
<keyword evidence="4" id="KW-0964">Secreted</keyword>
<dbReference type="AlphaFoldDB" id="A0A834XDP1"/>
<dbReference type="SMART" id="SM00710">
    <property type="entry name" value="PbH1"/>
    <property type="match status" value="4"/>
</dbReference>
<keyword evidence="10" id="KW-1133">Transmembrane helix</keyword>
<evidence type="ECO:0000256" key="3">
    <source>
        <dbReference type="ARBA" id="ARBA00022512"/>
    </source>
</evidence>
<dbReference type="GO" id="GO:0005975">
    <property type="term" value="P:carbohydrate metabolic process"/>
    <property type="evidence" value="ECO:0007669"/>
    <property type="project" value="InterPro"/>
</dbReference>
<reference evidence="11" key="1">
    <citation type="submission" date="2020-09" db="EMBL/GenBank/DDBJ databases">
        <title>Genome-Enabled Discovery of Anthraquinone Biosynthesis in Senna tora.</title>
        <authorList>
            <person name="Kang S.-H."/>
            <person name="Pandey R.P."/>
            <person name="Lee C.-M."/>
            <person name="Sim J.-S."/>
            <person name="Jeong J.-T."/>
            <person name="Choi B.-S."/>
            <person name="Jung M."/>
            <person name="Ginzburg D."/>
            <person name="Zhao K."/>
            <person name="Won S.Y."/>
            <person name="Oh T.-J."/>
            <person name="Yu Y."/>
            <person name="Kim N.-H."/>
            <person name="Lee O.R."/>
            <person name="Lee T.-H."/>
            <person name="Bashyal P."/>
            <person name="Kim T.-S."/>
            <person name="Lee W.-H."/>
            <person name="Kawkins C."/>
            <person name="Kim C.-K."/>
            <person name="Kim J.S."/>
            <person name="Ahn B.O."/>
            <person name="Rhee S.Y."/>
            <person name="Sohng J.K."/>
        </authorList>
    </citation>
    <scope>NUCLEOTIDE SEQUENCE</scope>
    <source>
        <tissue evidence="11">Leaf</tissue>
    </source>
</reference>
<evidence type="ECO:0000313" key="12">
    <source>
        <dbReference type="Proteomes" id="UP000634136"/>
    </source>
</evidence>
<evidence type="ECO:0000256" key="5">
    <source>
        <dbReference type="ARBA" id="ARBA00022801"/>
    </source>
</evidence>
<keyword evidence="10" id="KW-0472">Membrane</keyword>
<comment type="similarity">
    <text evidence="2 9">Belongs to the glycosyl hydrolase 28 family.</text>
</comment>
<accession>A0A834XDP1</accession>
<dbReference type="Pfam" id="PF00295">
    <property type="entry name" value="Glyco_hydro_28"/>
    <property type="match status" value="1"/>
</dbReference>
<keyword evidence="3" id="KW-0134">Cell wall</keyword>
<dbReference type="InterPro" id="IPR006626">
    <property type="entry name" value="PbH1"/>
</dbReference>
<dbReference type="InterPro" id="IPR011050">
    <property type="entry name" value="Pectin_lyase_fold/virulence"/>
</dbReference>